<dbReference type="InterPro" id="IPR013656">
    <property type="entry name" value="PAS_4"/>
</dbReference>
<dbReference type="Pfam" id="PF00990">
    <property type="entry name" value="GGDEF"/>
    <property type="match status" value="1"/>
</dbReference>
<dbReference type="InterPro" id="IPR000014">
    <property type="entry name" value="PAS"/>
</dbReference>
<dbReference type="PROSITE" id="PS50887">
    <property type="entry name" value="GGDEF"/>
    <property type="match status" value="1"/>
</dbReference>
<evidence type="ECO:0000256" key="1">
    <source>
        <dbReference type="ARBA" id="ARBA00001946"/>
    </source>
</evidence>
<organism evidence="5 6">
    <name type="scientific">Pseudoalteromonas phenolica</name>
    <dbReference type="NCBI Taxonomy" id="161398"/>
    <lineage>
        <taxon>Bacteria</taxon>
        <taxon>Pseudomonadati</taxon>
        <taxon>Pseudomonadota</taxon>
        <taxon>Gammaproteobacteria</taxon>
        <taxon>Alteromonadales</taxon>
        <taxon>Pseudoalteromonadaceae</taxon>
        <taxon>Pseudoalteromonas</taxon>
    </lineage>
</organism>
<dbReference type="InterPro" id="IPR029787">
    <property type="entry name" value="Nucleotide_cyclase"/>
</dbReference>
<dbReference type="Gene3D" id="3.30.70.270">
    <property type="match status" value="1"/>
</dbReference>
<dbReference type="AlphaFoldDB" id="A0A5R9Q417"/>
<feature type="domain" description="PAC" evidence="3">
    <location>
        <begin position="94"/>
        <end position="146"/>
    </location>
</feature>
<protein>
    <submittedName>
        <fullName evidence="5">Sensor domain-containing diguanylate cyclase</fullName>
    </submittedName>
</protein>
<comment type="caution">
    <text evidence="5">The sequence shown here is derived from an EMBL/GenBank/DDBJ whole genome shotgun (WGS) entry which is preliminary data.</text>
</comment>
<feature type="domain" description="PAS" evidence="2">
    <location>
        <begin position="20"/>
        <end position="73"/>
    </location>
</feature>
<dbReference type="OrthoDB" id="73375at2"/>
<dbReference type="SMART" id="SM00091">
    <property type="entry name" value="PAS"/>
    <property type="match status" value="2"/>
</dbReference>
<dbReference type="NCBIfam" id="TIGR00229">
    <property type="entry name" value="sensory_box"/>
    <property type="match status" value="2"/>
</dbReference>
<evidence type="ECO:0000313" key="5">
    <source>
        <dbReference type="EMBL" id="TLX46999.1"/>
    </source>
</evidence>
<dbReference type="Pfam" id="PF08448">
    <property type="entry name" value="PAS_4"/>
    <property type="match status" value="2"/>
</dbReference>
<dbReference type="PROSITE" id="PS50113">
    <property type="entry name" value="PAC"/>
    <property type="match status" value="1"/>
</dbReference>
<dbReference type="PROSITE" id="PS50112">
    <property type="entry name" value="PAS"/>
    <property type="match status" value="2"/>
</dbReference>
<comment type="cofactor">
    <cofactor evidence="1">
        <name>Mg(2+)</name>
        <dbReference type="ChEBI" id="CHEBI:18420"/>
    </cofactor>
</comment>
<dbReference type="FunFam" id="3.30.70.270:FF:000001">
    <property type="entry name" value="Diguanylate cyclase domain protein"/>
    <property type="match status" value="1"/>
</dbReference>
<dbReference type="PANTHER" id="PTHR44757:SF2">
    <property type="entry name" value="BIOFILM ARCHITECTURE MAINTENANCE PROTEIN MBAA"/>
    <property type="match status" value="1"/>
</dbReference>
<sequence>MKSIRDNFLENIQNTVTSEPMSLMSNICDNLGAYIFAKDMQGKYIYANDKVEALFGCSKDDIVGKDDSTFFDLSISQQIVENDRKVFSGKQQIVSEETNFVRHTSEQRVYRIIKTPLFDRDKNIIGLVGIAHDITEEKRLREQVEEQKQLLSVILDNVEAYVYMKDEDRRFLYVNSKVANLFGLDSDQIIGQKEQDILPIDTAEHFYASDSKAITEQQVQRVEEVMVDNGEIQHYLSVKVPVTMAGKRSLIGFSTDVTEIFKLKEEFKRLANTDDLTGIYNRRYFLKEAEKAFSIFKRQNTSFSLLTFDVDFFKNINDQFGHPIGDEVLQNLTSIAQRLLRKEDTFARIGGEEFAILLPYTDINAGDYVAERLRNTIASSSLCGAKKIQLTVSIGLTGFNREDSSFDDVFSRVDRALYQAKECGRNCVISLN</sequence>
<dbReference type="CDD" id="cd01949">
    <property type="entry name" value="GGDEF"/>
    <property type="match status" value="1"/>
</dbReference>
<reference evidence="5 6" key="1">
    <citation type="submission" date="2018-01" db="EMBL/GenBank/DDBJ databases">
        <title>Co-occurrence of chitin degradation, pigmentation and bioactivity in marine Pseudoalteromonas.</title>
        <authorList>
            <person name="Paulsen S."/>
            <person name="Gram L."/>
            <person name="Machado H."/>
        </authorList>
    </citation>
    <scope>NUCLEOTIDE SEQUENCE [LARGE SCALE GENOMIC DNA]</scope>
    <source>
        <strain evidence="5 6">S3663</strain>
    </source>
</reference>
<dbReference type="SMART" id="SM00267">
    <property type="entry name" value="GGDEF"/>
    <property type="match status" value="1"/>
</dbReference>
<dbReference type="InterPro" id="IPR000160">
    <property type="entry name" value="GGDEF_dom"/>
</dbReference>
<dbReference type="GO" id="GO:0003824">
    <property type="term" value="F:catalytic activity"/>
    <property type="evidence" value="ECO:0007669"/>
    <property type="project" value="UniProtKB-ARBA"/>
</dbReference>
<dbReference type="EMBL" id="PPSW01000015">
    <property type="protein sequence ID" value="TLX46999.1"/>
    <property type="molecule type" value="Genomic_DNA"/>
</dbReference>
<evidence type="ECO:0000259" key="4">
    <source>
        <dbReference type="PROSITE" id="PS50887"/>
    </source>
</evidence>
<dbReference type="InterPro" id="IPR000700">
    <property type="entry name" value="PAS-assoc_C"/>
</dbReference>
<feature type="domain" description="GGDEF" evidence="4">
    <location>
        <begin position="301"/>
        <end position="432"/>
    </location>
</feature>
<dbReference type="SUPFAM" id="SSF55073">
    <property type="entry name" value="Nucleotide cyclase"/>
    <property type="match status" value="1"/>
</dbReference>
<dbReference type="SUPFAM" id="SSF55785">
    <property type="entry name" value="PYP-like sensor domain (PAS domain)"/>
    <property type="match status" value="2"/>
</dbReference>
<dbReference type="InterPro" id="IPR052155">
    <property type="entry name" value="Biofilm_reg_signaling"/>
</dbReference>
<dbReference type="Proteomes" id="UP000309186">
    <property type="component" value="Unassembled WGS sequence"/>
</dbReference>
<dbReference type="Gene3D" id="3.30.450.20">
    <property type="entry name" value="PAS domain"/>
    <property type="match status" value="2"/>
</dbReference>
<gene>
    <name evidence="5" type="ORF">C1E24_10905</name>
</gene>
<proteinExistence type="predicted"/>
<accession>A0A5R9Q417</accession>
<dbReference type="InterPro" id="IPR043128">
    <property type="entry name" value="Rev_trsase/Diguanyl_cyclase"/>
</dbReference>
<dbReference type="InterPro" id="IPR035965">
    <property type="entry name" value="PAS-like_dom_sf"/>
</dbReference>
<evidence type="ECO:0000259" key="2">
    <source>
        <dbReference type="PROSITE" id="PS50112"/>
    </source>
</evidence>
<dbReference type="PANTHER" id="PTHR44757">
    <property type="entry name" value="DIGUANYLATE CYCLASE DGCP"/>
    <property type="match status" value="1"/>
</dbReference>
<evidence type="ECO:0000259" key="3">
    <source>
        <dbReference type="PROSITE" id="PS50113"/>
    </source>
</evidence>
<dbReference type="CDD" id="cd00130">
    <property type="entry name" value="PAS"/>
    <property type="match status" value="2"/>
</dbReference>
<feature type="domain" description="PAS" evidence="2">
    <location>
        <begin position="147"/>
        <end position="229"/>
    </location>
</feature>
<name>A0A5R9Q417_9GAMM</name>
<dbReference type="NCBIfam" id="TIGR00254">
    <property type="entry name" value="GGDEF"/>
    <property type="match status" value="1"/>
</dbReference>
<evidence type="ECO:0000313" key="6">
    <source>
        <dbReference type="Proteomes" id="UP000309186"/>
    </source>
</evidence>